<comment type="pathway">
    <text evidence="1">Cofactor biosynthesis; ubiquinone biosynthesis.</text>
</comment>
<accession>A0A244CTP9</accession>
<evidence type="ECO:0000313" key="3">
    <source>
        <dbReference type="Proteomes" id="UP000194841"/>
    </source>
</evidence>
<dbReference type="Pfam" id="PF01136">
    <property type="entry name" value="Peptidase_U32"/>
    <property type="match status" value="1"/>
</dbReference>
<keyword evidence="1" id="KW-0831">Ubiquinone biosynthesis</keyword>
<dbReference type="PANTHER" id="PTHR30217">
    <property type="entry name" value="PEPTIDASE U32 FAMILY"/>
    <property type="match status" value="1"/>
</dbReference>
<dbReference type="InterPro" id="IPR043693">
    <property type="entry name" value="UbiV"/>
</dbReference>
<evidence type="ECO:0000256" key="1">
    <source>
        <dbReference type="HAMAP-Rule" id="MF_02233"/>
    </source>
</evidence>
<comment type="subunit">
    <text evidence="1">Forms a heterodimer with UbiU.</text>
</comment>
<feature type="binding site" evidence="1">
    <location>
        <position position="42"/>
    </location>
    <ligand>
        <name>[4Fe-4S] cluster</name>
        <dbReference type="ChEBI" id="CHEBI:49883"/>
    </ligand>
</feature>
<dbReference type="InterPro" id="IPR001539">
    <property type="entry name" value="Peptidase_U32"/>
</dbReference>
<name>A0A244CTP9_PSEDV</name>
<dbReference type="GO" id="GO:0006744">
    <property type="term" value="P:ubiquinone biosynthetic process"/>
    <property type="evidence" value="ECO:0007669"/>
    <property type="project" value="UniProtKB-UniRule"/>
</dbReference>
<keyword evidence="1" id="KW-0408">Iron</keyword>
<keyword evidence="1" id="KW-0004">4Fe-4S</keyword>
<comment type="similarity">
    <text evidence="1">Belongs to the peptidase U32 family. UbiV subfamily.</text>
</comment>
<keyword evidence="1" id="KW-0479">Metal-binding</keyword>
<dbReference type="PANTHER" id="PTHR30217:SF11">
    <property type="entry name" value="UBIQUINONE BIOSYNTHESIS PROTEIN UBIV"/>
    <property type="match status" value="1"/>
</dbReference>
<gene>
    <name evidence="1" type="primary">ubiV</name>
    <name evidence="2" type="ORF">B1199_01490</name>
</gene>
<dbReference type="OrthoDB" id="8523349at2"/>
<dbReference type="UniPathway" id="UPA00232"/>
<sequence>MSSFRTSLGPMLFLWDKERLDSFYKNVAQSDVDIVYLGESVCGKRRLSRLDDYLQWAQLLAQSGKEVVLSTLALLESPMQLKELKRLCQADVALFEANDLAAVQVLSELKLPFVIGPAINVYNGYTLMKLAKMGAKRWVMPVELSRDWLVALKAEFDSLCDLPMEFEVFSYGYLPLAYSARCFTARYYDLAKDQCNLICQDHPQGLTTLSQDNQELFTLNGIQTMSGKVYNLCEDVTDLAKVSDIARISAHQFEDLAWIECFSLQQTNRRPADHVNGFWHQIAGMQVVD</sequence>
<dbReference type="GO" id="GO:0046872">
    <property type="term" value="F:metal ion binding"/>
    <property type="evidence" value="ECO:0007669"/>
    <property type="project" value="UniProtKB-KW"/>
</dbReference>
<comment type="cofactor">
    <cofactor evidence="1">
        <name>[4Fe-4S] cluster</name>
        <dbReference type="ChEBI" id="CHEBI:49883"/>
    </cofactor>
</comment>
<protein>
    <recommendedName>
        <fullName evidence="1">Ubiquinone biosynthesis protein UbiV</fullName>
    </recommendedName>
</protein>
<keyword evidence="1" id="KW-0411">Iron-sulfur</keyword>
<reference evidence="2 3" key="1">
    <citation type="submission" date="2017-02" db="EMBL/GenBank/DDBJ databases">
        <title>Pseudoalteromonas ulvae TC14 Genome.</title>
        <authorList>
            <person name="Molmeret M."/>
        </authorList>
    </citation>
    <scope>NUCLEOTIDE SEQUENCE [LARGE SCALE GENOMIC DNA]</scope>
    <source>
        <strain evidence="2">TC14</strain>
    </source>
</reference>
<evidence type="ECO:0000313" key="2">
    <source>
        <dbReference type="EMBL" id="OUL58983.1"/>
    </source>
</evidence>
<dbReference type="HAMAP" id="MF_02233">
    <property type="entry name" value="UbiV"/>
    <property type="match status" value="1"/>
</dbReference>
<feature type="binding site" evidence="1">
    <location>
        <position position="182"/>
    </location>
    <ligand>
        <name>[4Fe-4S] cluster</name>
        <dbReference type="ChEBI" id="CHEBI:49883"/>
    </ligand>
</feature>
<dbReference type="InterPro" id="IPR051454">
    <property type="entry name" value="RNA/ubiquinone_mod_enzymes"/>
</dbReference>
<proteinExistence type="inferred from homology"/>
<feature type="binding site" evidence="1">
    <location>
        <position position="195"/>
    </location>
    <ligand>
        <name>[4Fe-4S] cluster</name>
        <dbReference type="ChEBI" id="CHEBI:49883"/>
    </ligand>
</feature>
<dbReference type="EMBL" id="MWPV01000001">
    <property type="protein sequence ID" value="OUL58983.1"/>
    <property type="molecule type" value="Genomic_DNA"/>
</dbReference>
<comment type="caution">
    <text evidence="2">The sequence shown here is derived from an EMBL/GenBank/DDBJ whole genome shotgun (WGS) entry which is preliminary data.</text>
</comment>
<feature type="binding site" evidence="1">
    <location>
        <position position="199"/>
    </location>
    <ligand>
        <name>[4Fe-4S] cluster</name>
        <dbReference type="ChEBI" id="CHEBI:49883"/>
    </ligand>
</feature>
<dbReference type="GO" id="GO:0051539">
    <property type="term" value="F:4 iron, 4 sulfur cluster binding"/>
    <property type="evidence" value="ECO:0007669"/>
    <property type="project" value="UniProtKB-UniRule"/>
</dbReference>
<keyword evidence="3" id="KW-1185">Reference proteome</keyword>
<dbReference type="AlphaFoldDB" id="A0A244CTP9"/>
<dbReference type="NCBIfam" id="NF011991">
    <property type="entry name" value="PRK15447.1"/>
    <property type="match status" value="1"/>
</dbReference>
<dbReference type="Proteomes" id="UP000194841">
    <property type="component" value="Unassembled WGS sequence"/>
</dbReference>
<organism evidence="2 3">
    <name type="scientific">Pseudoalteromonas ulvae</name>
    <dbReference type="NCBI Taxonomy" id="107327"/>
    <lineage>
        <taxon>Bacteria</taxon>
        <taxon>Pseudomonadati</taxon>
        <taxon>Pseudomonadota</taxon>
        <taxon>Gammaproteobacteria</taxon>
        <taxon>Alteromonadales</taxon>
        <taxon>Pseudoalteromonadaceae</taxon>
        <taxon>Pseudoalteromonas</taxon>
    </lineage>
</organism>
<dbReference type="RefSeq" id="WP_086742366.1">
    <property type="nucleotide sequence ID" value="NZ_MWPV01000001.1"/>
</dbReference>
<comment type="function">
    <text evidence="1">Required for O(2)-independent ubiquinone (coenzyme Q) biosynthesis. Together with UbiU, is essential for the C6-hydroxylation reaction in the oxygen-independent ubiquinone biosynthesis pathway.</text>
</comment>